<dbReference type="PANTHER" id="PTHR47707">
    <property type="entry name" value="8-OXO-DGTP DIPHOSPHATASE"/>
    <property type="match status" value="1"/>
</dbReference>
<proteinExistence type="inferred from homology"/>
<dbReference type="GO" id="GO:0006260">
    <property type="term" value="P:DNA replication"/>
    <property type="evidence" value="ECO:0007669"/>
    <property type="project" value="UniProtKB-KW"/>
</dbReference>
<dbReference type="GO" id="GO:0008413">
    <property type="term" value="F:8-oxo-7,8-dihydroguanosine triphosphate pyrophosphatase activity"/>
    <property type="evidence" value="ECO:0007669"/>
    <property type="project" value="TreeGrafter"/>
</dbReference>
<dbReference type="CDD" id="cd04693">
    <property type="entry name" value="NUDIX_Hydrolase"/>
    <property type="match status" value="1"/>
</dbReference>
<dbReference type="EC" id="3.6.1.55" evidence="11"/>
<dbReference type="GO" id="GO:0046872">
    <property type="term" value="F:metal ion binding"/>
    <property type="evidence" value="ECO:0007669"/>
    <property type="project" value="UniProtKB-KW"/>
</dbReference>
<organism evidence="13 14">
    <name type="scientific">Anaeromonas frigoriresistens</name>
    <dbReference type="NCBI Taxonomy" id="2683708"/>
    <lineage>
        <taxon>Bacteria</taxon>
        <taxon>Bacillati</taxon>
        <taxon>Bacillota</taxon>
        <taxon>Tissierellia</taxon>
        <taxon>Tissierellales</taxon>
        <taxon>Thermohalobacteraceae</taxon>
        <taxon>Anaeromonas</taxon>
    </lineage>
</organism>
<dbReference type="GO" id="GO:0044715">
    <property type="term" value="F:8-oxo-dGDP phosphatase activity"/>
    <property type="evidence" value="ECO:0007669"/>
    <property type="project" value="TreeGrafter"/>
</dbReference>
<dbReference type="GO" id="GO:0044716">
    <property type="term" value="F:8-oxo-GDP phosphatase activity"/>
    <property type="evidence" value="ECO:0007669"/>
    <property type="project" value="TreeGrafter"/>
</dbReference>
<keyword evidence="8" id="KW-0460">Magnesium</keyword>
<keyword evidence="4" id="KW-0235">DNA replication</keyword>
<dbReference type="GO" id="GO:0006281">
    <property type="term" value="P:DNA repair"/>
    <property type="evidence" value="ECO:0007669"/>
    <property type="project" value="UniProtKB-KW"/>
</dbReference>
<evidence type="ECO:0000256" key="2">
    <source>
        <dbReference type="ARBA" id="ARBA00005582"/>
    </source>
</evidence>
<feature type="domain" description="Nudix hydrolase" evidence="12">
    <location>
        <begin position="28"/>
        <end position="162"/>
    </location>
</feature>
<dbReference type="Proteomes" id="UP000724672">
    <property type="component" value="Unassembled WGS sequence"/>
</dbReference>
<dbReference type="InterPro" id="IPR000086">
    <property type="entry name" value="NUDIX_hydrolase_dom"/>
</dbReference>
<evidence type="ECO:0000256" key="11">
    <source>
        <dbReference type="ARBA" id="ARBA00038905"/>
    </source>
</evidence>
<evidence type="ECO:0000313" key="14">
    <source>
        <dbReference type="Proteomes" id="UP000724672"/>
    </source>
</evidence>
<dbReference type="PROSITE" id="PS51462">
    <property type="entry name" value="NUDIX"/>
    <property type="match status" value="1"/>
</dbReference>
<sequence length="163" mass="18759">MELWDVLDKNRKKTRRIVERGKPMNPGEFHLVVFAFIKNSKGQILISKRTPNKAFPNTWEITGGSAIAGEDSFRAIVREVKEELGIELTSNGRIIRSTVHEGECSYFADVWLFEQDIDIEDVICQPEEVSEAKLVSKEEIYRLFEEGIFMVGKPSIIEWLQLI</sequence>
<keyword evidence="9" id="KW-0234">DNA repair</keyword>
<dbReference type="Gene3D" id="3.90.79.10">
    <property type="entry name" value="Nucleoside Triphosphate Pyrophosphohydrolase"/>
    <property type="match status" value="1"/>
</dbReference>
<evidence type="ECO:0000256" key="10">
    <source>
        <dbReference type="ARBA" id="ARBA00035861"/>
    </source>
</evidence>
<gene>
    <name evidence="13" type="ORF">GOQ27_04590</name>
</gene>
<protein>
    <recommendedName>
        <fullName evidence="11">8-oxo-dGTP diphosphatase</fullName>
        <ecNumber evidence="11">3.6.1.55</ecNumber>
    </recommendedName>
</protein>
<evidence type="ECO:0000256" key="4">
    <source>
        <dbReference type="ARBA" id="ARBA00022705"/>
    </source>
</evidence>
<keyword evidence="6" id="KW-0227">DNA damage</keyword>
<dbReference type="PANTHER" id="PTHR47707:SF1">
    <property type="entry name" value="NUDIX HYDROLASE FAMILY PROTEIN"/>
    <property type="match status" value="1"/>
</dbReference>
<comment type="cofactor">
    <cofactor evidence="1">
        <name>Mg(2+)</name>
        <dbReference type="ChEBI" id="CHEBI:18420"/>
    </cofactor>
</comment>
<dbReference type="InterPro" id="IPR047127">
    <property type="entry name" value="MutT-like"/>
</dbReference>
<comment type="catalytic activity">
    <reaction evidence="10">
        <text>8-oxo-dGTP + H2O = 8-oxo-dGMP + diphosphate + H(+)</text>
        <dbReference type="Rhea" id="RHEA:31575"/>
        <dbReference type="ChEBI" id="CHEBI:15377"/>
        <dbReference type="ChEBI" id="CHEBI:15378"/>
        <dbReference type="ChEBI" id="CHEBI:33019"/>
        <dbReference type="ChEBI" id="CHEBI:63224"/>
        <dbReference type="ChEBI" id="CHEBI:77896"/>
        <dbReference type="EC" id="3.6.1.55"/>
    </reaction>
</comment>
<evidence type="ECO:0000256" key="3">
    <source>
        <dbReference type="ARBA" id="ARBA00022457"/>
    </source>
</evidence>
<evidence type="ECO:0000256" key="1">
    <source>
        <dbReference type="ARBA" id="ARBA00001946"/>
    </source>
</evidence>
<dbReference type="SUPFAM" id="SSF55811">
    <property type="entry name" value="Nudix"/>
    <property type="match status" value="1"/>
</dbReference>
<dbReference type="InterPro" id="IPR020084">
    <property type="entry name" value="NUDIX_hydrolase_CS"/>
</dbReference>
<dbReference type="EMBL" id="WSFT01000021">
    <property type="protein sequence ID" value="MBS4537727.1"/>
    <property type="molecule type" value="Genomic_DNA"/>
</dbReference>
<dbReference type="AlphaFoldDB" id="A0A942Z6M1"/>
<evidence type="ECO:0000256" key="9">
    <source>
        <dbReference type="ARBA" id="ARBA00023204"/>
    </source>
</evidence>
<evidence type="ECO:0000256" key="5">
    <source>
        <dbReference type="ARBA" id="ARBA00022723"/>
    </source>
</evidence>
<reference evidence="13" key="1">
    <citation type="submission" date="2019-12" db="EMBL/GenBank/DDBJ databases">
        <title>Clostridiaceae gen. nov. sp. nov., isolated from sediment in Xinjiang, China.</title>
        <authorList>
            <person name="Zhang R."/>
        </authorList>
    </citation>
    <scope>NUCLEOTIDE SEQUENCE</scope>
    <source>
        <strain evidence="13">D2Q-11</strain>
    </source>
</reference>
<comment type="caution">
    <text evidence="13">The sequence shown here is derived from an EMBL/GenBank/DDBJ whole genome shotgun (WGS) entry which is preliminary data.</text>
</comment>
<evidence type="ECO:0000256" key="7">
    <source>
        <dbReference type="ARBA" id="ARBA00022801"/>
    </source>
</evidence>
<evidence type="ECO:0000313" key="13">
    <source>
        <dbReference type="EMBL" id="MBS4537727.1"/>
    </source>
</evidence>
<evidence type="ECO:0000256" key="8">
    <source>
        <dbReference type="ARBA" id="ARBA00022842"/>
    </source>
</evidence>
<keyword evidence="7" id="KW-0378">Hydrolase</keyword>
<evidence type="ECO:0000259" key="12">
    <source>
        <dbReference type="PROSITE" id="PS51462"/>
    </source>
</evidence>
<keyword evidence="14" id="KW-1185">Reference proteome</keyword>
<dbReference type="Pfam" id="PF00293">
    <property type="entry name" value="NUDIX"/>
    <property type="match status" value="1"/>
</dbReference>
<keyword evidence="5" id="KW-0479">Metal-binding</keyword>
<evidence type="ECO:0000256" key="6">
    <source>
        <dbReference type="ARBA" id="ARBA00022763"/>
    </source>
</evidence>
<dbReference type="PROSITE" id="PS00893">
    <property type="entry name" value="NUDIX_BOX"/>
    <property type="match status" value="1"/>
</dbReference>
<dbReference type="GO" id="GO:0035539">
    <property type="term" value="F:8-oxo-7,8-dihydrodeoxyguanosine triphosphate pyrophosphatase activity"/>
    <property type="evidence" value="ECO:0007669"/>
    <property type="project" value="UniProtKB-EC"/>
</dbReference>
<name>A0A942Z6M1_9FIRM</name>
<keyword evidence="3" id="KW-0515">Mutator protein</keyword>
<dbReference type="InterPro" id="IPR015797">
    <property type="entry name" value="NUDIX_hydrolase-like_dom_sf"/>
</dbReference>
<dbReference type="RefSeq" id="WP_203365657.1">
    <property type="nucleotide sequence ID" value="NZ_WSFT01000021.1"/>
</dbReference>
<comment type="similarity">
    <text evidence="2">Belongs to the Nudix hydrolase family.</text>
</comment>
<accession>A0A942Z6M1</accession>